<dbReference type="NCBIfam" id="NF045548">
    <property type="entry name" value="GDSL_lipase"/>
    <property type="match status" value="1"/>
</dbReference>
<reference evidence="2 3" key="1">
    <citation type="submission" date="2021-07" db="EMBL/GenBank/DDBJ databases">
        <title>Whole genome sequencing of non-tuberculosis mycobacteria type-strains.</title>
        <authorList>
            <person name="Igarashi Y."/>
            <person name="Osugi A."/>
            <person name="Mitarai S."/>
        </authorList>
    </citation>
    <scope>NUCLEOTIDE SEQUENCE [LARGE SCALE GENOMIC DNA]</scope>
    <source>
        <strain evidence="2 3">JCM 16370</strain>
    </source>
</reference>
<dbReference type="PANTHER" id="PTHR43784:SF2">
    <property type="entry name" value="GDSL-LIKE LIPASE_ACYLHYDROLASE, PUTATIVE (AFU_ORTHOLOGUE AFUA_2G00820)-RELATED"/>
    <property type="match status" value="1"/>
</dbReference>
<evidence type="ECO:0000313" key="2">
    <source>
        <dbReference type="EMBL" id="QYL16873.1"/>
    </source>
</evidence>
<evidence type="ECO:0000259" key="1">
    <source>
        <dbReference type="Pfam" id="PF13472"/>
    </source>
</evidence>
<keyword evidence="3" id="KW-1185">Reference proteome</keyword>
<proteinExistence type="predicted"/>
<dbReference type="InterPro" id="IPR036514">
    <property type="entry name" value="SGNH_hydro_sf"/>
</dbReference>
<name>A0ABX8VGD8_9MYCO</name>
<dbReference type="GO" id="GO:0016787">
    <property type="term" value="F:hydrolase activity"/>
    <property type="evidence" value="ECO:0007669"/>
    <property type="project" value="UniProtKB-KW"/>
</dbReference>
<dbReference type="PANTHER" id="PTHR43784">
    <property type="entry name" value="GDSL-LIKE LIPASE/ACYLHYDROLASE, PUTATIVE (AFU_ORTHOLOGUE AFUA_2G00820)-RELATED"/>
    <property type="match status" value="1"/>
</dbReference>
<dbReference type="InterPro" id="IPR053140">
    <property type="entry name" value="GDSL_Rv0518-like"/>
</dbReference>
<dbReference type="InterPro" id="IPR013830">
    <property type="entry name" value="SGNH_hydro"/>
</dbReference>
<dbReference type="Gene3D" id="3.40.50.1110">
    <property type="entry name" value="SGNH hydrolase"/>
    <property type="match status" value="1"/>
</dbReference>
<dbReference type="Pfam" id="PF13472">
    <property type="entry name" value="Lipase_GDSL_2"/>
    <property type="match status" value="1"/>
</dbReference>
<gene>
    <name evidence="2" type="ORF">K0O64_28625</name>
</gene>
<protein>
    <submittedName>
        <fullName evidence="2">SGNH/GDSL hydrolase family protein</fullName>
    </submittedName>
</protein>
<accession>A0ABX8VGD8</accession>
<evidence type="ECO:0000313" key="3">
    <source>
        <dbReference type="Proteomes" id="UP000825367"/>
    </source>
</evidence>
<dbReference type="RefSeq" id="WP_164520256.1">
    <property type="nucleotide sequence ID" value="NZ_BAAAVX010000031.1"/>
</dbReference>
<feature type="domain" description="SGNH hydrolase-type esterase" evidence="1">
    <location>
        <begin position="41"/>
        <end position="211"/>
    </location>
</feature>
<dbReference type="Proteomes" id="UP000825367">
    <property type="component" value="Chromosome"/>
</dbReference>
<sequence length="229" mass="24214">MRVVTTGLSAVAVLAAVVGYSHPAVGYQLANRGSGFSRIAVIGDSYTTGTDEGGEGPQSWTSRAWLMLASQGARVDADVAAEGGAGYGIRGNQGSLFEDLTVRAVDRDDALVVFFGSRNDQPVDMQKYPVLVGETFQIVRRVAPKAKVLVIGPPWPTADPPAEVLALRDNLRTQARTVGAVFIDPLAEGWFVGHPELIGPDGVHPTDAGHAYMAEKIAPLIRSQLAIPL</sequence>
<keyword evidence="2" id="KW-0378">Hydrolase</keyword>
<dbReference type="SUPFAM" id="SSF52266">
    <property type="entry name" value="SGNH hydrolase"/>
    <property type="match status" value="1"/>
</dbReference>
<dbReference type="EMBL" id="CP080333">
    <property type="protein sequence ID" value="QYL16873.1"/>
    <property type="molecule type" value="Genomic_DNA"/>
</dbReference>
<dbReference type="InterPro" id="IPR054624">
    <property type="entry name" value="GDSL_Rv0518"/>
</dbReference>
<dbReference type="CDD" id="cd00229">
    <property type="entry name" value="SGNH_hydrolase"/>
    <property type="match status" value="1"/>
</dbReference>
<organism evidence="2 3">
    <name type="scientific">Mycolicibacterium pallens</name>
    <dbReference type="NCBI Taxonomy" id="370524"/>
    <lineage>
        <taxon>Bacteria</taxon>
        <taxon>Bacillati</taxon>
        <taxon>Actinomycetota</taxon>
        <taxon>Actinomycetes</taxon>
        <taxon>Mycobacteriales</taxon>
        <taxon>Mycobacteriaceae</taxon>
        <taxon>Mycolicibacterium</taxon>
    </lineage>
</organism>